<dbReference type="Proteomes" id="UP000671828">
    <property type="component" value="Chromosome"/>
</dbReference>
<dbReference type="AlphaFoldDB" id="A0A8T8HUL7"/>
<organism evidence="1 2">
    <name type="scientific">Saccharothrix algeriensis</name>
    <dbReference type="NCBI Taxonomy" id="173560"/>
    <lineage>
        <taxon>Bacteria</taxon>
        <taxon>Bacillati</taxon>
        <taxon>Actinomycetota</taxon>
        <taxon>Actinomycetes</taxon>
        <taxon>Pseudonocardiales</taxon>
        <taxon>Pseudonocardiaceae</taxon>
        <taxon>Saccharothrix</taxon>
    </lineage>
</organism>
<accession>A0A8T8HUL7</accession>
<gene>
    <name evidence="1" type="ORF">J7S33_24155</name>
</gene>
<protein>
    <submittedName>
        <fullName evidence="1">Uncharacterized protein</fullName>
    </submittedName>
</protein>
<name>A0A8T8HUL7_9PSEU</name>
<evidence type="ECO:0000313" key="1">
    <source>
        <dbReference type="EMBL" id="QTR02255.1"/>
    </source>
</evidence>
<feature type="non-terminal residue" evidence="1">
    <location>
        <position position="1"/>
    </location>
</feature>
<sequence>RIDRLVLAGAYGQVALTEPGDVAYTLAPRLGLYVDHDGFSVVAFPARVLRVPTGRAPVISSGP</sequence>
<reference evidence="1" key="1">
    <citation type="submission" date="2021-04" db="EMBL/GenBank/DDBJ databases">
        <title>Saccharothrix algeriensis WGS.</title>
        <authorList>
            <person name="Stuskova K."/>
            <person name="Hakalova E."/>
            <person name="Tebbal A.B."/>
            <person name="Eichmeier A."/>
        </authorList>
    </citation>
    <scope>NUCLEOTIDE SEQUENCE</scope>
    <source>
        <strain evidence="1">NRRL B-24137</strain>
    </source>
</reference>
<feature type="non-terminal residue" evidence="1">
    <location>
        <position position="63"/>
    </location>
</feature>
<dbReference type="EMBL" id="CP072788">
    <property type="protein sequence ID" value="QTR02255.1"/>
    <property type="molecule type" value="Genomic_DNA"/>
</dbReference>
<proteinExistence type="predicted"/>
<evidence type="ECO:0000313" key="2">
    <source>
        <dbReference type="Proteomes" id="UP000671828"/>
    </source>
</evidence>